<sequence>MDSICLERLADLHKNGQMSTTSPSTSSSNVLIPLHQHVPIGCYQSSEALPCLRGSNLSWTEVFSVANIQCRESAFDGGVVDALNRLLKARWLRVLANLADDRVVYRVYLLPDDVGRSSVSRHSKGRRLDLEILLSSINTSGKVWSLEDTALSSAFSPWAQEEDGSLFYIFNTLPSPRPDASSIQDRFARCSVEDLLDTFESFPGLKTSLYPYQARSAAAMIQQESTLQLRPDPRYEERLGPDGRPYYFVPRELLFARNAPQYESNRCGILAETMGLGKTLICFAVILATRHHLPKIPPQYQHRLEDRTMVPSLLELAIDTAGRNSIPAKAHLDHIRRELGIDHFAITKHIELNPTVYYIPGVAPRSNRRTQTPPARKMLLCSGTIIVVPRNLVHQWKSELRKHVQSGPNGLKVLVLDGSKAVMPPAEGLRHYDVVLFSKPTFEKEIRHGSDRFGRNTNNTFLECHCPYIGATRERDCHCLRSNEIYHSPIQDLHWLRIIIDEGHEFSSASSNAVLVAQKLVTADRRWIVSGTPARDRLYESSESLSIAQSGSLRQTALERRKKFNTQEELGSSGAAKSLGLLAGCFLQVRPWAAGPGEAKVEWDDFIYKHDEYRKRTYSSFSACLRRTLESLVIKTQPEDVERDIILPPLQHKIIRLKPSYYDKITANLFVLFLTSNAVCSERTDQDYLFHKNSSKPRYALITNLRQSNFFWTGFSAENISSAIETSMTYLAKDDIKCTDVDRSLLNSCIAFSNRVLDSTGWQAMSRYHELGVFLNSWPEGSKSRWTWNNSDPNMIGASQLIAAQNFVDHQLFDEEPLRGLESAGEIASIDLESSIEADRKATTKKDSHQVTKVGVPQSAMSSEPSAAKRHNTSSPKRVVSKSATKDDALKASKAKSSLPSDASELPEESSLRDTTLTGTVSAKLSYLIDRVLEFHETEKIIIFYDGDNAAFYLAQCLDLLHIKYLIYAKSLSNESKSRYVVSFDEDDSIRVLLMDIRSGAFGLNVNKASRVFFINPVCRPSAEAQAIKRAHRIGQTKPVFVETLILEGTIEEAIFERSQRMTQTEHMEASQLSDDQGISRIIKTVQALDLSEEEGLGTAQMAPLSKPVQIFGRKGRGSTKIKGIDRDSDPFNLDKPAKKAKGESKRKVPVATTTDEQDISMGPISEPSINLTGNSFTNSMLAQTAGSQSIFG</sequence>
<feature type="domain" description="Helicase ATP-binding" evidence="5">
    <location>
        <begin position="385"/>
        <end position="551"/>
    </location>
</feature>
<keyword evidence="2" id="KW-0378">Hydrolase</keyword>
<dbReference type="Pfam" id="PF00271">
    <property type="entry name" value="Helicase_C"/>
    <property type="match status" value="1"/>
</dbReference>
<keyword evidence="1" id="KW-0547">Nucleotide-binding</keyword>
<dbReference type="SMART" id="SM00487">
    <property type="entry name" value="DEXDc"/>
    <property type="match status" value="1"/>
</dbReference>
<feature type="compositionally biased region" description="Low complexity" evidence="4">
    <location>
        <begin position="895"/>
        <end position="904"/>
    </location>
</feature>
<protein>
    <recommendedName>
        <fullName evidence="9">Helicase C-terminal domain-containing protein</fullName>
    </recommendedName>
</protein>
<feature type="region of interest" description="Disordered" evidence="4">
    <location>
        <begin position="839"/>
        <end position="913"/>
    </location>
</feature>
<dbReference type="GO" id="GO:0005524">
    <property type="term" value="F:ATP binding"/>
    <property type="evidence" value="ECO:0007669"/>
    <property type="project" value="UniProtKB-KW"/>
</dbReference>
<evidence type="ECO:0000313" key="7">
    <source>
        <dbReference type="EMBL" id="KAF2668404.1"/>
    </source>
</evidence>
<dbReference type="SUPFAM" id="SSF52540">
    <property type="entry name" value="P-loop containing nucleoside triphosphate hydrolases"/>
    <property type="match status" value="2"/>
</dbReference>
<dbReference type="InterPro" id="IPR050628">
    <property type="entry name" value="SNF2_RAD54_helicase_TF"/>
</dbReference>
<dbReference type="OrthoDB" id="2801544at2759"/>
<feature type="domain" description="Helicase C-terminal" evidence="6">
    <location>
        <begin position="928"/>
        <end position="1087"/>
    </location>
</feature>
<dbReference type="InterPro" id="IPR014001">
    <property type="entry name" value="Helicase_ATP-bd"/>
</dbReference>
<feature type="compositionally biased region" description="Basic and acidic residues" evidence="4">
    <location>
        <begin position="1136"/>
        <end position="1147"/>
    </location>
</feature>
<dbReference type="PANTHER" id="PTHR45626:SF51">
    <property type="entry name" value="SNF2-RELATED DOMAIN-CONTAINING PROTEIN"/>
    <property type="match status" value="1"/>
</dbReference>
<keyword evidence="8" id="KW-1185">Reference proteome</keyword>
<dbReference type="PROSITE" id="PS51192">
    <property type="entry name" value="HELICASE_ATP_BIND_1"/>
    <property type="match status" value="1"/>
</dbReference>
<dbReference type="EMBL" id="MU004236">
    <property type="protein sequence ID" value="KAF2668404.1"/>
    <property type="molecule type" value="Genomic_DNA"/>
</dbReference>
<dbReference type="InterPro" id="IPR000330">
    <property type="entry name" value="SNF2_N"/>
</dbReference>
<dbReference type="GO" id="GO:0006281">
    <property type="term" value="P:DNA repair"/>
    <property type="evidence" value="ECO:0007669"/>
    <property type="project" value="TreeGrafter"/>
</dbReference>
<dbReference type="InterPro" id="IPR049730">
    <property type="entry name" value="SNF2/RAD54-like_C"/>
</dbReference>
<evidence type="ECO:0000313" key="8">
    <source>
        <dbReference type="Proteomes" id="UP000799302"/>
    </source>
</evidence>
<evidence type="ECO:0000259" key="5">
    <source>
        <dbReference type="PROSITE" id="PS51192"/>
    </source>
</evidence>
<dbReference type="InterPro" id="IPR001650">
    <property type="entry name" value="Helicase_C-like"/>
</dbReference>
<dbReference type="GO" id="GO:0005634">
    <property type="term" value="C:nucleus"/>
    <property type="evidence" value="ECO:0007669"/>
    <property type="project" value="TreeGrafter"/>
</dbReference>
<dbReference type="Gene3D" id="3.40.50.300">
    <property type="entry name" value="P-loop containing nucleotide triphosphate hydrolases"/>
    <property type="match status" value="2"/>
</dbReference>
<dbReference type="AlphaFoldDB" id="A0A6A6UBV0"/>
<evidence type="ECO:0000256" key="2">
    <source>
        <dbReference type="ARBA" id="ARBA00022801"/>
    </source>
</evidence>
<evidence type="ECO:0000256" key="4">
    <source>
        <dbReference type="SAM" id="MobiDB-lite"/>
    </source>
</evidence>
<keyword evidence="3" id="KW-0067">ATP-binding</keyword>
<dbReference type="InterPro" id="IPR027417">
    <property type="entry name" value="P-loop_NTPase"/>
</dbReference>
<evidence type="ECO:0000256" key="1">
    <source>
        <dbReference type="ARBA" id="ARBA00022741"/>
    </source>
</evidence>
<dbReference type="Proteomes" id="UP000799302">
    <property type="component" value="Unassembled WGS sequence"/>
</dbReference>
<dbReference type="GO" id="GO:0016787">
    <property type="term" value="F:hydrolase activity"/>
    <property type="evidence" value="ECO:0007669"/>
    <property type="project" value="UniProtKB-KW"/>
</dbReference>
<accession>A0A6A6UBV0</accession>
<feature type="region of interest" description="Disordered" evidence="4">
    <location>
        <begin position="1118"/>
        <end position="1165"/>
    </location>
</feature>
<dbReference type="PROSITE" id="PS51194">
    <property type="entry name" value="HELICASE_CTER"/>
    <property type="match status" value="1"/>
</dbReference>
<proteinExistence type="predicted"/>
<dbReference type="Pfam" id="PF00176">
    <property type="entry name" value="SNF2-rel_dom"/>
    <property type="match status" value="1"/>
</dbReference>
<evidence type="ECO:0008006" key="9">
    <source>
        <dbReference type="Google" id="ProtNLM"/>
    </source>
</evidence>
<evidence type="ECO:0000259" key="6">
    <source>
        <dbReference type="PROSITE" id="PS51194"/>
    </source>
</evidence>
<dbReference type="GO" id="GO:0008094">
    <property type="term" value="F:ATP-dependent activity, acting on DNA"/>
    <property type="evidence" value="ECO:0007669"/>
    <property type="project" value="TreeGrafter"/>
</dbReference>
<dbReference type="CDD" id="cd18793">
    <property type="entry name" value="SF2_C_SNF"/>
    <property type="match status" value="1"/>
</dbReference>
<organism evidence="7 8">
    <name type="scientific">Microthyrium microscopicum</name>
    <dbReference type="NCBI Taxonomy" id="703497"/>
    <lineage>
        <taxon>Eukaryota</taxon>
        <taxon>Fungi</taxon>
        <taxon>Dikarya</taxon>
        <taxon>Ascomycota</taxon>
        <taxon>Pezizomycotina</taxon>
        <taxon>Dothideomycetes</taxon>
        <taxon>Dothideomycetes incertae sedis</taxon>
        <taxon>Microthyriales</taxon>
        <taxon>Microthyriaceae</taxon>
        <taxon>Microthyrium</taxon>
    </lineage>
</organism>
<reference evidence="7" key="1">
    <citation type="journal article" date="2020" name="Stud. Mycol.">
        <title>101 Dothideomycetes genomes: a test case for predicting lifestyles and emergence of pathogens.</title>
        <authorList>
            <person name="Haridas S."/>
            <person name="Albert R."/>
            <person name="Binder M."/>
            <person name="Bloem J."/>
            <person name="Labutti K."/>
            <person name="Salamov A."/>
            <person name="Andreopoulos B."/>
            <person name="Baker S."/>
            <person name="Barry K."/>
            <person name="Bills G."/>
            <person name="Bluhm B."/>
            <person name="Cannon C."/>
            <person name="Castanera R."/>
            <person name="Culley D."/>
            <person name="Daum C."/>
            <person name="Ezra D."/>
            <person name="Gonzalez J."/>
            <person name="Henrissat B."/>
            <person name="Kuo A."/>
            <person name="Liang C."/>
            <person name="Lipzen A."/>
            <person name="Lutzoni F."/>
            <person name="Magnuson J."/>
            <person name="Mondo S."/>
            <person name="Nolan M."/>
            <person name="Ohm R."/>
            <person name="Pangilinan J."/>
            <person name="Park H.-J."/>
            <person name="Ramirez L."/>
            <person name="Alfaro M."/>
            <person name="Sun H."/>
            <person name="Tritt A."/>
            <person name="Yoshinaga Y."/>
            <person name="Zwiers L.-H."/>
            <person name="Turgeon B."/>
            <person name="Goodwin S."/>
            <person name="Spatafora J."/>
            <person name="Crous P."/>
            <person name="Grigoriev I."/>
        </authorList>
    </citation>
    <scope>NUCLEOTIDE SEQUENCE</scope>
    <source>
        <strain evidence="7">CBS 115976</strain>
    </source>
</reference>
<gene>
    <name evidence="7" type="ORF">BT63DRAFT_374678</name>
</gene>
<dbReference type="PANTHER" id="PTHR45626">
    <property type="entry name" value="TRANSCRIPTION TERMINATION FACTOR 2-RELATED"/>
    <property type="match status" value="1"/>
</dbReference>
<name>A0A6A6UBV0_9PEZI</name>
<feature type="compositionally biased region" description="Basic and acidic residues" evidence="4">
    <location>
        <begin position="839"/>
        <end position="850"/>
    </location>
</feature>
<evidence type="ECO:0000256" key="3">
    <source>
        <dbReference type="ARBA" id="ARBA00022840"/>
    </source>
</evidence>